<dbReference type="InterPro" id="IPR002611">
    <property type="entry name" value="IstB_ATP-bd"/>
</dbReference>
<sequence>MSVTTDTRAPAPARGLNALGDLSAHLLGVLERGGADMSQLGVPAQPEPEDGLWEDVAVPQARARRNIWRNSILDASHDEYLSFRLDHLDENQKPNTLRKWLKSLVEAKKLGARPSHLNLIMTGNIGSGKTAGAITIGNEAAERGLWTLFVKHATYLTWRRPDSAPRNLKAWEVRKQFVECDLLILDELCGEMDMTATEFARRETIDLIESRIASGRPTAYTTNLRSRRQPGSQGMGVVDILGERLLSRLESSAHLVKVVGPDRRKPAKPLDW</sequence>
<evidence type="ECO:0000313" key="2">
    <source>
        <dbReference type="EMBL" id="QOV40137.1"/>
    </source>
</evidence>
<reference evidence="2 3" key="1">
    <citation type="submission" date="2020-10" db="EMBL/GenBank/DDBJ databases">
        <title>Streptomyces ferrugineus complate genome analysis.</title>
        <authorList>
            <person name="Anwar N."/>
        </authorList>
    </citation>
    <scope>NUCLEOTIDE SEQUENCE [LARGE SCALE GENOMIC DNA]</scope>
    <source>
        <strain evidence="2 3">CCTCC AA2014009</strain>
    </source>
</reference>
<feature type="domain" description="IstB-like ATP-binding" evidence="1">
    <location>
        <begin position="116"/>
        <end position="265"/>
    </location>
</feature>
<keyword evidence="2" id="KW-0547">Nucleotide-binding</keyword>
<protein>
    <submittedName>
        <fullName evidence="2">ATP-binding protein</fullName>
    </submittedName>
</protein>
<keyword evidence="3" id="KW-1185">Reference proteome</keyword>
<dbReference type="AlphaFoldDB" id="A0A7M2SUW0"/>
<dbReference type="InterPro" id="IPR027417">
    <property type="entry name" value="P-loop_NTPase"/>
</dbReference>
<evidence type="ECO:0000313" key="3">
    <source>
        <dbReference type="Proteomes" id="UP000594205"/>
    </source>
</evidence>
<organism evidence="2 3">
    <name type="scientific">Streptomyces ferrugineus</name>
    <dbReference type="NCBI Taxonomy" id="1413221"/>
    <lineage>
        <taxon>Bacteria</taxon>
        <taxon>Bacillati</taxon>
        <taxon>Actinomycetota</taxon>
        <taxon>Actinomycetes</taxon>
        <taxon>Kitasatosporales</taxon>
        <taxon>Streptomycetaceae</taxon>
        <taxon>Streptomyces</taxon>
    </lineage>
</organism>
<name>A0A7M2SUW0_9ACTN</name>
<dbReference type="Proteomes" id="UP000594205">
    <property type="component" value="Chromosome"/>
</dbReference>
<dbReference type="RefSeq" id="WP_194048724.1">
    <property type="nucleotide sequence ID" value="NZ_CP063373.1"/>
</dbReference>
<dbReference type="EMBL" id="CP063373">
    <property type="protein sequence ID" value="QOV40137.1"/>
    <property type="molecule type" value="Genomic_DNA"/>
</dbReference>
<gene>
    <name evidence="2" type="ORF">IM697_18080</name>
</gene>
<evidence type="ECO:0000259" key="1">
    <source>
        <dbReference type="Pfam" id="PF01695"/>
    </source>
</evidence>
<dbReference type="SUPFAM" id="SSF52540">
    <property type="entry name" value="P-loop containing nucleoside triphosphate hydrolases"/>
    <property type="match status" value="1"/>
</dbReference>
<dbReference type="KEGG" id="sfeu:IM697_18080"/>
<proteinExistence type="predicted"/>
<dbReference type="Pfam" id="PF01695">
    <property type="entry name" value="IstB_IS21"/>
    <property type="match status" value="1"/>
</dbReference>
<dbReference type="GO" id="GO:0005524">
    <property type="term" value="F:ATP binding"/>
    <property type="evidence" value="ECO:0007669"/>
    <property type="project" value="UniProtKB-KW"/>
</dbReference>
<keyword evidence="2" id="KW-0067">ATP-binding</keyword>
<dbReference type="Gene3D" id="3.40.50.300">
    <property type="entry name" value="P-loop containing nucleotide triphosphate hydrolases"/>
    <property type="match status" value="1"/>
</dbReference>
<accession>A0A7M2SUW0</accession>